<name>A0A173LWW5_9MICO</name>
<dbReference type="InterPro" id="IPR019734">
    <property type="entry name" value="TPR_rpt"/>
</dbReference>
<dbReference type="Gene3D" id="1.25.40.10">
    <property type="entry name" value="Tetratricopeptide repeat domain"/>
    <property type="match status" value="1"/>
</dbReference>
<sequence>MAALLVLYLWAAFYQGIILISTGVPVAVVMGYALIVLPLVGAWGLWRELAFGFTTSKLVKILQAEGSLPGEVIRHRPSGRPLREDADKEFPRYAAAVEKDPESWRAWFELGMAYDASGDRKRARHAIRTAISLHKANPA</sequence>
<evidence type="ECO:0000313" key="1">
    <source>
        <dbReference type="EMBL" id="BAU99347.1"/>
    </source>
</evidence>
<proteinExistence type="predicted"/>
<dbReference type="GeneID" id="80451998"/>
<accession>A0A173LWW5</accession>
<dbReference type="PROSITE" id="PS50005">
    <property type="entry name" value="TPR"/>
    <property type="match status" value="1"/>
</dbReference>
<dbReference type="AlphaFoldDB" id="A0A173LWW5"/>
<organism evidence="1 2">
    <name type="scientific">Aurantimicrobium minutum</name>
    <dbReference type="NCBI Taxonomy" id="708131"/>
    <lineage>
        <taxon>Bacteria</taxon>
        <taxon>Bacillati</taxon>
        <taxon>Actinomycetota</taxon>
        <taxon>Actinomycetes</taxon>
        <taxon>Micrococcales</taxon>
        <taxon>Microbacteriaceae</taxon>
        <taxon>Aurantimicrobium</taxon>
    </lineage>
</organism>
<dbReference type="EMBL" id="AP017457">
    <property type="protein sequence ID" value="BAU99347.1"/>
    <property type="molecule type" value="Genomic_DNA"/>
</dbReference>
<protein>
    <submittedName>
        <fullName evidence="1">Tetratricopeptide repeat protein</fullName>
    </submittedName>
</protein>
<reference evidence="1 2" key="1">
    <citation type="journal article" date="2016" name="Genome Announc.">
        <title>Complete Genome Sequence of Aurantimicrobium minutum Type Strain KNCT, a Planktonic Ultramicrobacterium Isolated from River Water.</title>
        <authorList>
            <person name="Nakai R."/>
            <person name="Fujisawa T."/>
            <person name="Nakamura Y."/>
            <person name="Nishide H."/>
            <person name="Uchiyama I."/>
            <person name="Baba T."/>
            <person name="Toyoda A."/>
            <person name="Fujiyama A."/>
            <person name="Naganuma T."/>
            <person name="Niki H."/>
        </authorList>
    </citation>
    <scope>NUCLEOTIDE SEQUENCE [LARGE SCALE GENOMIC DNA]</scope>
    <source>
        <strain evidence="1 2">KNC</strain>
    </source>
</reference>
<evidence type="ECO:0000313" key="2">
    <source>
        <dbReference type="Proteomes" id="UP000243847"/>
    </source>
</evidence>
<dbReference type="Proteomes" id="UP000243847">
    <property type="component" value="Chromosome sequence1"/>
</dbReference>
<dbReference type="SUPFAM" id="SSF48452">
    <property type="entry name" value="TPR-like"/>
    <property type="match status" value="1"/>
</dbReference>
<dbReference type="KEGG" id="amin:AUMI_18050"/>
<dbReference type="RefSeq" id="WP_231951694.1">
    <property type="nucleotide sequence ID" value="NZ_AP017457.1"/>
</dbReference>
<gene>
    <name evidence="1" type="ORF">AUMI_18050</name>
</gene>
<dbReference type="InterPro" id="IPR011990">
    <property type="entry name" value="TPR-like_helical_dom_sf"/>
</dbReference>